<feature type="transmembrane region" description="Helical" evidence="1">
    <location>
        <begin position="53"/>
        <end position="72"/>
    </location>
</feature>
<protein>
    <submittedName>
        <fullName evidence="2">Uncharacterized protein</fullName>
    </submittedName>
</protein>
<dbReference type="HOGENOM" id="CLU_118912_0_0_6"/>
<dbReference type="AlphaFoldDB" id="D1P825"/>
<feature type="transmembrane region" description="Helical" evidence="1">
    <location>
        <begin position="117"/>
        <end position="133"/>
    </location>
</feature>
<reference evidence="2" key="1">
    <citation type="submission" date="2009-12" db="EMBL/GenBank/DDBJ databases">
        <authorList>
            <person name="Weinstock G."/>
            <person name="Sodergren E."/>
            <person name="Clifton S."/>
            <person name="Fulton L."/>
            <person name="Fulton B."/>
            <person name="Courtney L."/>
            <person name="Fronick C."/>
            <person name="Harrison M."/>
            <person name="Strong C."/>
            <person name="Farmer C."/>
            <person name="Delahaunty K."/>
            <person name="Markovic C."/>
            <person name="Hall O."/>
            <person name="Minx P."/>
            <person name="Tomlinson C."/>
            <person name="Mitreva M."/>
            <person name="Nelson J."/>
            <person name="Hou S."/>
            <person name="Wollam A."/>
            <person name="Pepin K.H."/>
            <person name="Johnson M."/>
            <person name="Bhonagiri V."/>
            <person name="Nash W.E."/>
            <person name="Warren W."/>
            <person name="Chinwalla A."/>
            <person name="Mardis E.R."/>
            <person name="Wilson R.K."/>
        </authorList>
    </citation>
    <scope>NUCLEOTIDE SEQUENCE [LARGE SCALE GENOMIC DNA]</scope>
    <source>
        <strain evidence="2">DSM 4541</strain>
    </source>
</reference>
<keyword evidence="1" id="KW-0812">Transmembrane</keyword>
<keyword evidence="3" id="KW-1185">Reference proteome</keyword>
<feature type="transmembrane region" description="Helical" evidence="1">
    <location>
        <begin position="6"/>
        <end position="28"/>
    </location>
</feature>
<dbReference type="EMBL" id="ABXV02000074">
    <property type="protein sequence ID" value="EFB70468.1"/>
    <property type="molecule type" value="Genomic_DNA"/>
</dbReference>
<dbReference type="NCBIfam" id="NF041622">
    <property type="entry name" value="KwaA"/>
    <property type="match status" value="1"/>
</dbReference>
<keyword evidence="1" id="KW-1133">Transmembrane helix</keyword>
<sequence>MENKKILKYLLYVLSLWLLFLSLFIMSYDKSLFLNAFKDWHSLSIFELKAKNFVFIFSFAFMMIGVFIYFYLCFSFMSGWSINCTVDSVSNQSHEHLEFLTTYVMPLVFTDVNSKRTMLNLVIMIIVIGLIYVKTNRFYSNPSLALLGFKIYKGTIRDRGDKEFVIVCHGELKNGSIIKYIKIDDETCIVKIIS</sequence>
<evidence type="ECO:0000256" key="1">
    <source>
        <dbReference type="SAM" id="Phobius"/>
    </source>
</evidence>
<dbReference type="InterPro" id="IPR048118">
    <property type="entry name" value="KwaA"/>
</dbReference>
<dbReference type="eggNOG" id="ENOG5032T3H">
    <property type="taxonomic scope" value="Bacteria"/>
</dbReference>
<proteinExistence type="predicted"/>
<comment type="caution">
    <text evidence="2">The sequence shown here is derived from an EMBL/GenBank/DDBJ whole genome shotgun (WGS) entry which is preliminary data.</text>
</comment>
<dbReference type="Proteomes" id="UP000005512">
    <property type="component" value="Unassembled WGS sequence"/>
</dbReference>
<dbReference type="RefSeq" id="WP_006816375.1">
    <property type="nucleotide sequence ID" value="NZ_GG703824.1"/>
</dbReference>
<evidence type="ECO:0000313" key="2">
    <source>
        <dbReference type="EMBL" id="EFB70468.1"/>
    </source>
</evidence>
<accession>D1P825</accession>
<keyword evidence="1" id="KW-0472">Membrane</keyword>
<name>D1P825_9GAMM</name>
<organism evidence="2 3">
    <name type="scientific">Providencia rustigianii DSM 4541</name>
    <dbReference type="NCBI Taxonomy" id="500637"/>
    <lineage>
        <taxon>Bacteria</taxon>
        <taxon>Pseudomonadati</taxon>
        <taxon>Pseudomonadota</taxon>
        <taxon>Gammaproteobacteria</taxon>
        <taxon>Enterobacterales</taxon>
        <taxon>Morganellaceae</taxon>
        <taxon>Providencia</taxon>
    </lineage>
</organism>
<evidence type="ECO:0000313" key="3">
    <source>
        <dbReference type="Proteomes" id="UP000005512"/>
    </source>
</evidence>
<dbReference type="STRING" id="500637.PROVRUST_08406"/>
<gene>
    <name evidence="2" type="ORF">PROVRUST_08406</name>
</gene>